<dbReference type="Gene3D" id="3.20.20.80">
    <property type="entry name" value="Glycosidases"/>
    <property type="match status" value="1"/>
</dbReference>
<proteinExistence type="predicted"/>
<accession>A0ABR2VZR8</accession>
<dbReference type="InterPro" id="IPR017853">
    <property type="entry name" value="GH"/>
</dbReference>
<keyword evidence="2" id="KW-1185">Reference proteome</keyword>
<dbReference type="SUPFAM" id="SSF51445">
    <property type="entry name" value="(Trans)glycosidases"/>
    <property type="match status" value="1"/>
</dbReference>
<name>A0ABR2VZR8_9FUNG</name>
<dbReference type="Proteomes" id="UP001479436">
    <property type="component" value="Unassembled WGS sequence"/>
</dbReference>
<gene>
    <name evidence="1" type="ORF">K7432_007660</name>
</gene>
<evidence type="ECO:0000313" key="1">
    <source>
        <dbReference type="EMBL" id="KAK9711687.1"/>
    </source>
</evidence>
<protein>
    <submittedName>
        <fullName evidence="1">Uncharacterized protein</fullName>
    </submittedName>
</protein>
<reference evidence="1 2" key="1">
    <citation type="submission" date="2023-04" db="EMBL/GenBank/DDBJ databases">
        <title>Genome of Basidiobolus ranarum AG-B5.</title>
        <authorList>
            <person name="Stajich J.E."/>
            <person name="Carter-House D."/>
            <person name="Gryganskyi A."/>
        </authorList>
    </citation>
    <scope>NUCLEOTIDE SEQUENCE [LARGE SCALE GENOMIC DNA]</scope>
    <source>
        <strain evidence="1 2">AG-B5</strain>
    </source>
</reference>
<comment type="caution">
    <text evidence="1">The sequence shown here is derived from an EMBL/GenBank/DDBJ whole genome shotgun (WGS) entry which is preliminary data.</text>
</comment>
<dbReference type="EMBL" id="JASJQH010007263">
    <property type="protein sequence ID" value="KAK9711687.1"/>
    <property type="molecule type" value="Genomic_DNA"/>
</dbReference>
<evidence type="ECO:0000313" key="2">
    <source>
        <dbReference type="Proteomes" id="UP001479436"/>
    </source>
</evidence>
<organism evidence="1 2">
    <name type="scientific">Basidiobolus ranarum</name>
    <dbReference type="NCBI Taxonomy" id="34480"/>
    <lineage>
        <taxon>Eukaryota</taxon>
        <taxon>Fungi</taxon>
        <taxon>Fungi incertae sedis</taxon>
        <taxon>Zoopagomycota</taxon>
        <taxon>Entomophthoromycotina</taxon>
        <taxon>Basidiobolomycetes</taxon>
        <taxon>Basidiobolales</taxon>
        <taxon>Basidiobolaceae</taxon>
        <taxon>Basidiobolus</taxon>
    </lineage>
</organism>
<sequence>MIKPLQSSKKFKGYMVDRTVSRAGIKGDNKLLLDPEGEFFDYHPGVDLWAGVPVVKNMYVSWGVMTSDYHDNQYMLQDIFTRSIEQMQEQRPYLDYQPYYSSEVGGWDFNINSANFISLVHSNSKRKIIVNSFRQYLTSGKLNDLDMEFATEINREKFVISITEFREAFKD</sequence>